<dbReference type="InterPro" id="IPR005302">
    <property type="entry name" value="MoCF_Sase_C"/>
</dbReference>
<name>A0A7M2WXY8_9BACT</name>
<dbReference type="Proteomes" id="UP000593765">
    <property type="component" value="Chromosome"/>
</dbReference>
<dbReference type="GO" id="GO:0030170">
    <property type="term" value="F:pyridoxal phosphate binding"/>
    <property type="evidence" value="ECO:0007669"/>
    <property type="project" value="InterPro"/>
</dbReference>
<evidence type="ECO:0000313" key="3">
    <source>
        <dbReference type="Proteomes" id="UP000593765"/>
    </source>
</evidence>
<dbReference type="PROSITE" id="PS51340">
    <property type="entry name" value="MOSC"/>
    <property type="match status" value="1"/>
</dbReference>
<dbReference type="InterPro" id="IPR011037">
    <property type="entry name" value="Pyrv_Knase-like_insert_dom_sf"/>
</dbReference>
<sequence length="151" mass="16533">MNGTVAQLNISRGGIPKLPIPAARITAEGVEGDWQKNRKYHGGPDRALCIYSEELYAWLREEGIDVTNGAVGENLTTRGIDLQKLQPGSQLQIGGDDGCTIEITKVRIPCSQLKKWRGDLPELIVGRSGWMAKVVREGTVQAGDPIRVIRE</sequence>
<evidence type="ECO:0000313" key="2">
    <source>
        <dbReference type="EMBL" id="QOV90273.1"/>
    </source>
</evidence>
<evidence type="ECO:0000259" key="1">
    <source>
        <dbReference type="PROSITE" id="PS51340"/>
    </source>
</evidence>
<keyword evidence="3" id="KW-1185">Reference proteome</keyword>
<dbReference type="PANTHER" id="PTHR30212">
    <property type="entry name" value="PROTEIN YIIM"/>
    <property type="match status" value="1"/>
</dbReference>
<gene>
    <name evidence="2" type="ORF">IPV69_02560</name>
</gene>
<dbReference type="GO" id="GO:0030151">
    <property type="term" value="F:molybdenum ion binding"/>
    <property type="evidence" value="ECO:0007669"/>
    <property type="project" value="InterPro"/>
</dbReference>
<feature type="domain" description="MOSC" evidence="1">
    <location>
        <begin position="17"/>
        <end position="149"/>
    </location>
</feature>
<dbReference type="EMBL" id="CP063458">
    <property type="protein sequence ID" value="QOV90273.1"/>
    <property type="molecule type" value="Genomic_DNA"/>
</dbReference>
<dbReference type="KEGG" id="hbs:IPV69_02560"/>
<proteinExistence type="predicted"/>
<dbReference type="SUPFAM" id="SSF50800">
    <property type="entry name" value="PK beta-barrel domain-like"/>
    <property type="match status" value="1"/>
</dbReference>
<dbReference type="Pfam" id="PF03473">
    <property type="entry name" value="MOSC"/>
    <property type="match status" value="1"/>
</dbReference>
<accession>A0A7M2WXY8</accession>
<dbReference type="PANTHER" id="PTHR30212:SF2">
    <property type="entry name" value="PROTEIN YIIM"/>
    <property type="match status" value="1"/>
</dbReference>
<protein>
    <submittedName>
        <fullName evidence="2">MOSC domain-containing protein</fullName>
    </submittedName>
</protein>
<reference evidence="2 3" key="1">
    <citation type="submission" date="2020-10" db="EMBL/GenBank/DDBJ databases">
        <title>Wide distribution of Phycisphaera-like planctomycetes from WD2101 soil group in peatlands and genome analysis of the first cultivated representative.</title>
        <authorList>
            <person name="Dedysh S.N."/>
            <person name="Beletsky A.V."/>
            <person name="Ivanova A."/>
            <person name="Kulichevskaya I.S."/>
            <person name="Suzina N.E."/>
            <person name="Philippov D.A."/>
            <person name="Rakitin A.L."/>
            <person name="Mardanov A.V."/>
            <person name="Ravin N.V."/>
        </authorList>
    </citation>
    <scope>NUCLEOTIDE SEQUENCE [LARGE SCALE GENOMIC DNA]</scope>
    <source>
        <strain evidence="2 3">M1803</strain>
    </source>
</reference>
<organism evidence="2 3">
    <name type="scientific">Humisphaera borealis</name>
    <dbReference type="NCBI Taxonomy" id="2807512"/>
    <lineage>
        <taxon>Bacteria</taxon>
        <taxon>Pseudomonadati</taxon>
        <taxon>Planctomycetota</taxon>
        <taxon>Phycisphaerae</taxon>
        <taxon>Tepidisphaerales</taxon>
        <taxon>Tepidisphaeraceae</taxon>
        <taxon>Humisphaera</taxon>
    </lineage>
</organism>
<dbReference type="RefSeq" id="WP_206293351.1">
    <property type="nucleotide sequence ID" value="NZ_CP063458.1"/>
</dbReference>
<dbReference type="InterPro" id="IPR052353">
    <property type="entry name" value="Benzoxazolinone_Detox_Enz"/>
</dbReference>
<dbReference type="Gene3D" id="2.40.33.20">
    <property type="entry name" value="PK beta-barrel domain-like"/>
    <property type="match status" value="1"/>
</dbReference>
<dbReference type="AlphaFoldDB" id="A0A7M2WXY8"/>
<dbReference type="GO" id="GO:0003824">
    <property type="term" value="F:catalytic activity"/>
    <property type="evidence" value="ECO:0007669"/>
    <property type="project" value="InterPro"/>
</dbReference>